<proteinExistence type="predicted"/>
<dbReference type="AlphaFoldDB" id="A0A1W2GES5"/>
<accession>A0A1W2GES5</accession>
<gene>
    <name evidence="1" type="ORF">SAMN04488029_2364</name>
</gene>
<organism evidence="1 2">
    <name type="scientific">Reichenbachiella faecimaris</name>
    <dbReference type="NCBI Taxonomy" id="692418"/>
    <lineage>
        <taxon>Bacteria</taxon>
        <taxon>Pseudomonadati</taxon>
        <taxon>Bacteroidota</taxon>
        <taxon>Cytophagia</taxon>
        <taxon>Cytophagales</taxon>
        <taxon>Reichenbachiellaceae</taxon>
        <taxon>Reichenbachiella</taxon>
    </lineage>
</organism>
<keyword evidence="2" id="KW-1185">Reference proteome</keyword>
<dbReference type="RefSeq" id="WP_084373013.1">
    <property type="nucleotide sequence ID" value="NZ_FWYF01000002.1"/>
</dbReference>
<dbReference type="EMBL" id="FWYF01000002">
    <property type="protein sequence ID" value="SMD35147.1"/>
    <property type="molecule type" value="Genomic_DNA"/>
</dbReference>
<reference evidence="1 2" key="1">
    <citation type="submission" date="2017-04" db="EMBL/GenBank/DDBJ databases">
        <authorList>
            <person name="Afonso C.L."/>
            <person name="Miller P.J."/>
            <person name="Scott M.A."/>
            <person name="Spackman E."/>
            <person name="Goraichik I."/>
            <person name="Dimitrov K.M."/>
            <person name="Suarez D.L."/>
            <person name="Swayne D.E."/>
        </authorList>
    </citation>
    <scope>NUCLEOTIDE SEQUENCE [LARGE SCALE GENOMIC DNA]</scope>
    <source>
        <strain evidence="1 2">DSM 26133</strain>
    </source>
</reference>
<evidence type="ECO:0000313" key="1">
    <source>
        <dbReference type="EMBL" id="SMD35147.1"/>
    </source>
</evidence>
<dbReference type="OrthoDB" id="977548at2"/>
<sequence>MKRTFLLSLLFIFQLGFLHTIEAQRKLKYEDLLPGILQDEPGVGVANLENLIETDPENPSMYLQLGLIYNRRFQESDPITGYKKAMANISLAKAAFENCERFITEKEVKKNKEEYINFAIYDDKGKFTVSLDSISKAILMARQDMEAFEINMPGIYDDFTRSYTHYSKANQIFTKIISRHASIKDLYLLYDDKMSEEFEQIKSNYNESLKYFSAYKEKTNGYDIGYYQEIKIDPINIYKLDGLAVEINFLKQQQIPIWNYAKWVDDTKAYIDQNITALRTMMVENQKIISAKINQVEEDVLNGKIEPIEVDKEFLFTLRKYDLISVVEPLFLYNEKKHELLIQEQLNKVSTETMKISPERQISHYGYLLSSIRKSDTLLQHVETRNTDFSYQKYKGFIDNYYLGTAGLQKMISTEKTTNQKQFADYLADTRQLLQLKYTSDSIQSTVKYRRISIPNYISRPNLDALQPAERITMHKTTNLDGSAYLGGIYLDDKSSLITAYVCRVEPNHSVRWYKDFSLQMDSIKADSHTILAAMVGGQAGCTFVLNGTHMESGAKINTLFAYSEEGSQMMVRNLTIDEFPRIIEFEEQTNTFLIGFNGRDLAKDLTQSNQIVLANYNVIGDLLWKYEKEIVGDLVGVVALEDGYLITGNYSRIQDSSGKFVRVEDGYASYLIKMNNTGQWSNERFLNTTTPYRTTHFLKSGEHSIHVLGSTDLSQENFETKSDQLVHFVVNRNLDIVSSPLQ</sequence>
<name>A0A1W2GES5_REIFA</name>
<dbReference type="STRING" id="692418.SAMN04488029_2364"/>
<protein>
    <submittedName>
        <fullName evidence="1">Uncharacterized protein</fullName>
    </submittedName>
</protein>
<dbReference type="Proteomes" id="UP000192472">
    <property type="component" value="Unassembled WGS sequence"/>
</dbReference>
<evidence type="ECO:0000313" key="2">
    <source>
        <dbReference type="Proteomes" id="UP000192472"/>
    </source>
</evidence>